<dbReference type="PIRSF" id="PIRSF000525">
    <property type="entry name" value="SerC"/>
    <property type="match status" value="1"/>
</dbReference>
<dbReference type="PANTHER" id="PTHR43247">
    <property type="entry name" value="PHOSPHOSERINE AMINOTRANSFERASE"/>
    <property type="match status" value="1"/>
</dbReference>
<dbReference type="FunFam" id="3.40.640.10:FF:000010">
    <property type="entry name" value="Phosphoserine aminotransferase"/>
    <property type="match status" value="1"/>
</dbReference>
<dbReference type="NCBIfam" id="NF003764">
    <property type="entry name" value="PRK05355.1"/>
    <property type="match status" value="1"/>
</dbReference>
<keyword evidence="6 12" id="KW-0808">Transferase</keyword>
<dbReference type="Gene3D" id="3.40.640.10">
    <property type="entry name" value="Type I PLP-dependent aspartate aminotransferase-like (Major domain)"/>
    <property type="match status" value="1"/>
</dbReference>
<feature type="modified residue" description="N6-(pyridoxal phosphate)lysine" evidence="12">
    <location>
        <position position="198"/>
    </location>
</feature>
<evidence type="ECO:0000256" key="6">
    <source>
        <dbReference type="ARBA" id="ARBA00022679"/>
    </source>
</evidence>
<keyword evidence="5 12" id="KW-0028">Amino-acid biosynthesis</keyword>
<evidence type="ECO:0000256" key="3">
    <source>
        <dbReference type="ARBA" id="ARBA00006904"/>
    </source>
</evidence>
<dbReference type="STRING" id="1122189.SAMN02745165_02904"/>
<protein>
    <recommendedName>
        <fullName evidence="12">Phosphoserine aminotransferase</fullName>
        <ecNumber evidence="12">2.6.1.52</ecNumber>
    </recommendedName>
    <alternativeName>
        <fullName evidence="12">Phosphohydroxythreonine aminotransferase</fullName>
        <shortName evidence="12">PSAT</shortName>
    </alternativeName>
</protein>
<dbReference type="InterPro" id="IPR022278">
    <property type="entry name" value="Pser_aminoTfrase"/>
</dbReference>
<dbReference type="InterPro" id="IPR015421">
    <property type="entry name" value="PyrdxlP-dep_Trfase_major"/>
</dbReference>
<feature type="binding site" evidence="12">
    <location>
        <position position="197"/>
    </location>
    <ligand>
        <name>pyridoxal 5'-phosphate</name>
        <dbReference type="ChEBI" id="CHEBI:597326"/>
    </ligand>
</feature>
<evidence type="ECO:0000256" key="7">
    <source>
        <dbReference type="ARBA" id="ARBA00022898"/>
    </source>
</evidence>
<keyword evidence="15" id="KW-1185">Reference proteome</keyword>
<comment type="function">
    <text evidence="12">Catalyzes the reversible conversion of 3-phosphohydroxypyruvate to phosphoserine and of 3-hydroxy-2-oxo-4-phosphonooxybutanoate to phosphohydroxythreonine.</text>
</comment>
<evidence type="ECO:0000256" key="8">
    <source>
        <dbReference type="ARBA" id="ARBA00023096"/>
    </source>
</evidence>
<sequence length="362" mass="39819">MAKVFNFGAGPAMLPESVMQQIREEWLDFSGMGVSIIEISHRAKEFEQVLLKAQDDFRKLTNLPENYKILFIHGGARMQFSALPLNLARRSESKKCLYVETGNFAKLANKDAAAFCDVKVIASSADTNYDRIPEITPEMVDQDAAYLHITTNNTIYGSRYNSFPETGAVPLIADQTSEILSRVVDYSKFGCIYAGLQKNLGPSGTAIVVIREDLLGQAAEKTPTLLNYTQADKDNSLTNTANTFAIYTTGLVLQWLLDQGGVAAIEKQNEAKAKVLYDLIDSSDYFRGVILPEFRGTMNVSFNLPTAELEAQFLKEAGAANLYALKGHRSVGGIRASIYNAMPMAGVEALANFMQDFAKKNS</sequence>
<dbReference type="OrthoDB" id="9809412at2"/>
<name>A0A1M6L7H0_MALRU</name>
<dbReference type="PANTHER" id="PTHR43247:SF1">
    <property type="entry name" value="PHOSPHOSERINE AMINOTRANSFERASE"/>
    <property type="match status" value="1"/>
</dbReference>
<comment type="subunit">
    <text evidence="12">Homodimer.</text>
</comment>
<evidence type="ECO:0000256" key="11">
    <source>
        <dbReference type="ARBA" id="ARBA00049007"/>
    </source>
</evidence>
<evidence type="ECO:0000256" key="10">
    <source>
        <dbReference type="ARBA" id="ARBA00047630"/>
    </source>
</evidence>
<dbReference type="NCBIfam" id="TIGR01364">
    <property type="entry name" value="serC_1"/>
    <property type="match status" value="1"/>
</dbReference>
<organism evidence="14 15">
    <name type="scientific">Malonomonas rubra DSM 5091</name>
    <dbReference type="NCBI Taxonomy" id="1122189"/>
    <lineage>
        <taxon>Bacteria</taxon>
        <taxon>Pseudomonadati</taxon>
        <taxon>Thermodesulfobacteriota</taxon>
        <taxon>Desulfuromonadia</taxon>
        <taxon>Desulfuromonadales</taxon>
        <taxon>Geopsychrobacteraceae</taxon>
        <taxon>Malonomonas</taxon>
    </lineage>
</organism>
<dbReference type="RefSeq" id="WP_072909464.1">
    <property type="nucleotide sequence ID" value="NZ_FQZT01000012.1"/>
</dbReference>
<feature type="binding site" evidence="12">
    <location>
        <position position="174"/>
    </location>
    <ligand>
        <name>pyridoxal 5'-phosphate</name>
        <dbReference type="ChEBI" id="CHEBI:597326"/>
    </ligand>
</feature>
<gene>
    <name evidence="12" type="primary">serC</name>
    <name evidence="14" type="ORF">SAMN02745165_02904</name>
</gene>
<dbReference type="UniPathway" id="UPA00244">
    <property type="reaction ID" value="UER00311"/>
</dbReference>
<comment type="similarity">
    <text evidence="3 12">Belongs to the class-V pyridoxal-phosphate-dependent aminotransferase family. SerC subfamily.</text>
</comment>
<evidence type="ECO:0000256" key="12">
    <source>
        <dbReference type="HAMAP-Rule" id="MF_00160"/>
    </source>
</evidence>
<feature type="binding site" evidence="12">
    <location>
        <position position="154"/>
    </location>
    <ligand>
        <name>pyridoxal 5'-phosphate</name>
        <dbReference type="ChEBI" id="CHEBI:597326"/>
    </ligand>
</feature>
<evidence type="ECO:0000313" key="14">
    <source>
        <dbReference type="EMBL" id="SHJ67208.1"/>
    </source>
</evidence>
<dbReference type="GO" id="GO:0030170">
    <property type="term" value="F:pyridoxal phosphate binding"/>
    <property type="evidence" value="ECO:0007669"/>
    <property type="project" value="UniProtKB-UniRule"/>
</dbReference>
<keyword evidence="9 12" id="KW-0718">Serine biosynthesis</keyword>
<keyword evidence="7 12" id="KW-0663">Pyridoxal phosphate</keyword>
<evidence type="ECO:0000256" key="1">
    <source>
        <dbReference type="ARBA" id="ARBA00004915"/>
    </source>
</evidence>
<dbReference type="Pfam" id="PF00266">
    <property type="entry name" value="Aminotran_5"/>
    <property type="match status" value="1"/>
</dbReference>
<comment type="pathway">
    <text evidence="1 12">Cofactor biosynthesis; pyridoxine 5'-phosphate biosynthesis; pyridoxine 5'-phosphate from D-erythrose 4-phosphate: step 3/5.</text>
</comment>
<keyword evidence="4 12" id="KW-0032">Aminotransferase</keyword>
<feature type="binding site" evidence="12">
    <location>
        <begin position="76"/>
        <end position="77"/>
    </location>
    <ligand>
        <name>pyridoxal 5'-phosphate</name>
        <dbReference type="ChEBI" id="CHEBI:597326"/>
    </ligand>
</feature>
<dbReference type="InterPro" id="IPR015424">
    <property type="entry name" value="PyrdxlP-dep_Trfase"/>
</dbReference>
<evidence type="ECO:0000313" key="15">
    <source>
        <dbReference type="Proteomes" id="UP000184171"/>
    </source>
</evidence>
<comment type="catalytic activity">
    <reaction evidence="11 12">
        <text>O-phospho-L-serine + 2-oxoglutarate = 3-phosphooxypyruvate + L-glutamate</text>
        <dbReference type="Rhea" id="RHEA:14329"/>
        <dbReference type="ChEBI" id="CHEBI:16810"/>
        <dbReference type="ChEBI" id="CHEBI:18110"/>
        <dbReference type="ChEBI" id="CHEBI:29985"/>
        <dbReference type="ChEBI" id="CHEBI:57524"/>
        <dbReference type="EC" id="2.6.1.52"/>
    </reaction>
</comment>
<dbReference type="SUPFAM" id="SSF53383">
    <property type="entry name" value="PLP-dependent transferases"/>
    <property type="match status" value="1"/>
</dbReference>
<reference evidence="14 15" key="1">
    <citation type="submission" date="2016-11" db="EMBL/GenBank/DDBJ databases">
        <authorList>
            <person name="Jaros S."/>
            <person name="Januszkiewicz K."/>
            <person name="Wedrychowicz H."/>
        </authorList>
    </citation>
    <scope>NUCLEOTIDE SEQUENCE [LARGE SCALE GENOMIC DNA]</scope>
    <source>
        <strain evidence="14 15">DSM 5091</strain>
    </source>
</reference>
<evidence type="ECO:0000259" key="13">
    <source>
        <dbReference type="Pfam" id="PF00266"/>
    </source>
</evidence>
<comment type="catalytic activity">
    <reaction evidence="10 12">
        <text>4-(phosphooxy)-L-threonine + 2-oxoglutarate = (R)-3-hydroxy-2-oxo-4-phosphooxybutanoate + L-glutamate</text>
        <dbReference type="Rhea" id="RHEA:16573"/>
        <dbReference type="ChEBI" id="CHEBI:16810"/>
        <dbReference type="ChEBI" id="CHEBI:29985"/>
        <dbReference type="ChEBI" id="CHEBI:58452"/>
        <dbReference type="ChEBI" id="CHEBI:58538"/>
        <dbReference type="EC" id="2.6.1.52"/>
    </reaction>
</comment>
<keyword evidence="8 12" id="KW-0664">Pyridoxine biosynthesis</keyword>
<accession>A0A1M6L7H0</accession>
<feature type="binding site" evidence="12">
    <location>
        <position position="42"/>
    </location>
    <ligand>
        <name>L-glutamate</name>
        <dbReference type="ChEBI" id="CHEBI:29985"/>
    </ligand>
</feature>
<comment type="caution">
    <text evidence="12">Lacks conserved residue(s) required for the propagation of feature annotation.</text>
</comment>
<proteinExistence type="inferred from homology"/>
<dbReference type="UniPathway" id="UPA00135">
    <property type="reaction ID" value="UER00197"/>
</dbReference>
<comment type="pathway">
    <text evidence="2 12">Amino-acid biosynthesis; L-serine biosynthesis; L-serine from 3-phospho-D-glycerate: step 2/3.</text>
</comment>
<dbReference type="Proteomes" id="UP000184171">
    <property type="component" value="Unassembled WGS sequence"/>
</dbReference>
<dbReference type="GO" id="GO:0004648">
    <property type="term" value="F:O-phospho-L-serine:2-oxoglutarate aminotransferase activity"/>
    <property type="evidence" value="ECO:0007669"/>
    <property type="project" value="UniProtKB-UniRule"/>
</dbReference>
<feature type="binding site" evidence="12">
    <location>
        <begin position="239"/>
        <end position="240"/>
    </location>
    <ligand>
        <name>pyridoxal 5'-phosphate</name>
        <dbReference type="ChEBI" id="CHEBI:597326"/>
    </ligand>
</feature>
<dbReference type="EMBL" id="FQZT01000012">
    <property type="protein sequence ID" value="SHJ67208.1"/>
    <property type="molecule type" value="Genomic_DNA"/>
</dbReference>
<evidence type="ECO:0000256" key="4">
    <source>
        <dbReference type="ARBA" id="ARBA00022576"/>
    </source>
</evidence>
<comment type="cofactor">
    <cofactor evidence="12">
        <name>pyridoxal 5'-phosphate</name>
        <dbReference type="ChEBI" id="CHEBI:597326"/>
    </cofactor>
    <text evidence="12">Binds 1 pyridoxal phosphate per subunit.</text>
</comment>
<dbReference type="InterPro" id="IPR015422">
    <property type="entry name" value="PyrdxlP-dep_Trfase_small"/>
</dbReference>
<dbReference type="InterPro" id="IPR000192">
    <property type="entry name" value="Aminotrans_V_dom"/>
</dbReference>
<dbReference type="AlphaFoldDB" id="A0A1M6L7H0"/>
<dbReference type="HAMAP" id="MF_00160">
    <property type="entry name" value="SerC_aminotrans_5"/>
    <property type="match status" value="1"/>
</dbReference>
<evidence type="ECO:0000256" key="2">
    <source>
        <dbReference type="ARBA" id="ARBA00005099"/>
    </source>
</evidence>
<evidence type="ECO:0000256" key="5">
    <source>
        <dbReference type="ARBA" id="ARBA00022605"/>
    </source>
</evidence>
<dbReference type="GO" id="GO:0006564">
    <property type="term" value="P:L-serine biosynthetic process"/>
    <property type="evidence" value="ECO:0007669"/>
    <property type="project" value="UniProtKB-UniRule"/>
</dbReference>
<dbReference type="GO" id="GO:0005737">
    <property type="term" value="C:cytoplasm"/>
    <property type="evidence" value="ECO:0007669"/>
    <property type="project" value="UniProtKB-SubCell"/>
</dbReference>
<feature type="binding site" evidence="12">
    <location>
        <position position="104"/>
    </location>
    <ligand>
        <name>pyridoxal 5'-phosphate</name>
        <dbReference type="ChEBI" id="CHEBI:597326"/>
    </ligand>
</feature>
<dbReference type="FunFam" id="3.90.1150.10:FF:000006">
    <property type="entry name" value="Phosphoserine aminotransferase"/>
    <property type="match status" value="1"/>
</dbReference>
<comment type="subcellular location">
    <subcellularLocation>
        <location evidence="12">Cytoplasm</location>
    </subcellularLocation>
</comment>
<dbReference type="EC" id="2.6.1.52" evidence="12"/>
<evidence type="ECO:0000256" key="9">
    <source>
        <dbReference type="ARBA" id="ARBA00023299"/>
    </source>
</evidence>
<keyword evidence="12" id="KW-0963">Cytoplasm</keyword>
<dbReference type="GO" id="GO:0008615">
    <property type="term" value="P:pyridoxine biosynthetic process"/>
    <property type="evidence" value="ECO:0007669"/>
    <property type="project" value="UniProtKB-UniRule"/>
</dbReference>
<feature type="domain" description="Aminotransferase class V" evidence="13">
    <location>
        <begin position="4"/>
        <end position="350"/>
    </location>
</feature>
<dbReference type="Gene3D" id="3.90.1150.10">
    <property type="entry name" value="Aspartate Aminotransferase, domain 1"/>
    <property type="match status" value="1"/>
</dbReference>